<sequence>MTATPAASKELHYMFAHIEDDKIVEDPDDPTFDVGGPGDNFIYFIAPIRKQRPQIHRKWVLLVPETPIMYAPSETLWDLADMGVWPSSCNVPLIDPVSISVFIVPRSQYAQLNEARDKLTDLRVKNIFQRPQKAPSKGATASTFINDHKSNPCANVRRIVWPLTRSPGVVDLRISILILVNGLEVF</sequence>
<dbReference type="EMBL" id="JANVFS010000009">
    <property type="protein sequence ID" value="KAJ4487198.1"/>
    <property type="molecule type" value="Genomic_DNA"/>
</dbReference>
<name>A0A9W9DUJ2_9AGAR</name>
<reference evidence="1" key="1">
    <citation type="submission" date="2022-08" db="EMBL/GenBank/DDBJ databases">
        <authorList>
            <consortium name="DOE Joint Genome Institute"/>
            <person name="Min B."/>
            <person name="Riley R."/>
            <person name="Sierra-Patev S."/>
            <person name="Naranjo-Ortiz M."/>
            <person name="Looney B."/>
            <person name="Konkel Z."/>
            <person name="Slot J.C."/>
            <person name="Sakamoto Y."/>
            <person name="Steenwyk J.L."/>
            <person name="Rokas A."/>
            <person name="Carro J."/>
            <person name="Camarero S."/>
            <person name="Ferreira P."/>
            <person name="Molpeceres G."/>
            <person name="Ruiz-Duenas F.J."/>
            <person name="Serrano A."/>
            <person name="Henrissat B."/>
            <person name="Drula E."/>
            <person name="Hughes K.W."/>
            <person name="Mata J.L."/>
            <person name="Ishikawa N.K."/>
            <person name="Vargas-Isla R."/>
            <person name="Ushijima S."/>
            <person name="Smith C.A."/>
            <person name="Ahrendt S."/>
            <person name="Andreopoulos W."/>
            <person name="He G."/>
            <person name="Labutti K."/>
            <person name="Lipzen A."/>
            <person name="Ng V."/>
            <person name="Sandor L."/>
            <person name="Barry K."/>
            <person name="Martinez A.T."/>
            <person name="Xiao Y."/>
            <person name="Gibbons J.G."/>
            <person name="Terashima K."/>
            <person name="Hibbett D.S."/>
            <person name="Grigoriev I.V."/>
        </authorList>
    </citation>
    <scope>NUCLEOTIDE SEQUENCE</scope>
    <source>
        <strain evidence="1">Sp2 HRB7682 ss15</strain>
    </source>
</reference>
<protein>
    <submittedName>
        <fullName evidence="1">Uncharacterized protein</fullName>
    </submittedName>
</protein>
<gene>
    <name evidence="1" type="ORF">C8J55DRAFT_604313</name>
</gene>
<dbReference type="AlphaFoldDB" id="A0A9W9DUJ2"/>
<reference evidence="1" key="2">
    <citation type="journal article" date="2023" name="Proc. Natl. Acad. Sci. U.S.A.">
        <title>A global phylogenomic analysis of the shiitake genus Lentinula.</title>
        <authorList>
            <person name="Sierra-Patev S."/>
            <person name="Min B."/>
            <person name="Naranjo-Ortiz M."/>
            <person name="Looney B."/>
            <person name="Konkel Z."/>
            <person name="Slot J.C."/>
            <person name="Sakamoto Y."/>
            <person name="Steenwyk J.L."/>
            <person name="Rokas A."/>
            <person name="Carro J."/>
            <person name="Camarero S."/>
            <person name="Ferreira P."/>
            <person name="Molpeceres G."/>
            <person name="Ruiz-Duenas F.J."/>
            <person name="Serrano A."/>
            <person name="Henrissat B."/>
            <person name="Drula E."/>
            <person name="Hughes K.W."/>
            <person name="Mata J.L."/>
            <person name="Ishikawa N.K."/>
            <person name="Vargas-Isla R."/>
            <person name="Ushijima S."/>
            <person name="Smith C.A."/>
            <person name="Donoghue J."/>
            <person name="Ahrendt S."/>
            <person name="Andreopoulos W."/>
            <person name="He G."/>
            <person name="LaButti K."/>
            <person name="Lipzen A."/>
            <person name="Ng V."/>
            <person name="Riley R."/>
            <person name="Sandor L."/>
            <person name="Barry K."/>
            <person name="Martinez A.T."/>
            <person name="Xiao Y."/>
            <person name="Gibbons J.G."/>
            <person name="Terashima K."/>
            <person name="Grigoriev I.V."/>
            <person name="Hibbett D."/>
        </authorList>
    </citation>
    <scope>NUCLEOTIDE SEQUENCE</scope>
    <source>
        <strain evidence="1">Sp2 HRB7682 ss15</strain>
    </source>
</reference>
<organism evidence="1 2">
    <name type="scientific">Lentinula lateritia</name>
    <dbReference type="NCBI Taxonomy" id="40482"/>
    <lineage>
        <taxon>Eukaryota</taxon>
        <taxon>Fungi</taxon>
        <taxon>Dikarya</taxon>
        <taxon>Basidiomycota</taxon>
        <taxon>Agaricomycotina</taxon>
        <taxon>Agaricomycetes</taxon>
        <taxon>Agaricomycetidae</taxon>
        <taxon>Agaricales</taxon>
        <taxon>Marasmiineae</taxon>
        <taxon>Omphalotaceae</taxon>
        <taxon>Lentinula</taxon>
    </lineage>
</organism>
<dbReference type="Proteomes" id="UP001150238">
    <property type="component" value="Unassembled WGS sequence"/>
</dbReference>
<proteinExistence type="predicted"/>
<evidence type="ECO:0000313" key="1">
    <source>
        <dbReference type="EMBL" id="KAJ4487198.1"/>
    </source>
</evidence>
<comment type="caution">
    <text evidence="1">The sequence shown here is derived from an EMBL/GenBank/DDBJ whole genome shotgun (WGS) entry which is preliminary data.</text>
</comment>
<accession>A0A9W9DUJ2</accession>
<evidence type="ECO:0000313" key="2">
    <source>
        <dbReference type="Proteomes" id="UP001150238"/>
    </source>
</evidence>